<dbReference type="PANTHER" id="PTHR12953">
    <property type="entry name" value="MEMBRANE PROTEIN CH1 RELATED"/>
    <property type="match status" value="1"/>
</dbReference>
<dbReference type="GO" id="GO:0016020">
    <property type="term" value="C:membrane"/>
    <property type="evidence" value="ECO:0007669"/>
    <property type="project" value="InterPro"/>
</dbReference>
<keyword evidence="3" id="KW-1133">Transmembrane helix</keyword>
<comment type="subcellular location">
    <subcellularLocation>
        <location evidence="1">Endomembrane system</location>
    </subcellularLocation>
</comment>
<reference evidence="9" key="1">
    <citation type="submission" date="2022-11" db="UniProtKB">
        <authorList>
            <consortium name="WormBaseParasite"/>
        </authorList>
    </citation>
    <scope>IDENTIFICATION</scope>
</reference>
<dbReference type="GO" id="GO:0005737">
    <property type="term" value="C:cytoplasm"/>
    <property type="evidence" value="ECO:0007669"/>
    <property type="project" value="TreeGrafter"/>
</dbReference>
<keyword evidence="5" id="KW-0175">Coiled coil</keyword>
<dbReference type="GO" id="GO:0034975">
    <property type="term" value="P:protein folding in endoplasmic reticulum"/>
    <property type="evidence" value="ECO:0007669"/>
    <property type="project" value="TreeGrafter"/>
</dbReference>
<evidence type="ECO:0000313" key="9">
    <source>
        <dbReference type="WBParaSite" id="jg2399"/>
    </source>
</evidence>
<evidence type="ECO:0000259" key="7">
    <source>
        <dbReference type="PROSITE" id="PS51469"/>
    </source>
</evidence>
<name>A0A915DY93_9BILA</name>
<keyword evidence="4" id="KW-0472">Membrane</keyword>
<dbReference type="Proteomes" id="UP000887574">
    <property type="component" value="Unplaced"/>
</dbReference>
<keyword evidence="8" id="KW-1185">Reference proteome</keyword>
<organism evidence="8 9">
    <name type="scientific">Ditylenchus dipsaci</name>
    <dbReference type="NCBI Taxonomy" id="166011"/>
    <lineage>
        <taxon>Eukaryota</taxon>
        <taxon>Metazoa</taxon>
        <taxon>Ecdysozoa</taxon>
        <taxon>Nematoda</taxon>
        <taxon>Chromadorea</taxon>
        <taxon>Rhabditida</taxon>
        <taxon>Tylenchina</taxon>
        <taxon>Tylenchomorpha</taxon>
        <taxon>Sphaerularioidea</taxon>
        <taxon>Anguinidae</taxon>
        <taxon>Anguininae</taxon>
        <taxon>Ditylenchus</taxon>
    </lineage>
</organism>
<proteinExistence type="predicted"/>
<sequence length="628" mass="70544">MFQISKRFLSILVLASFLLSLQYIKVAYSEASTETPGGTAAADNNVSVDDHSTAEQEKQWVVQQATPIESNTPSTNSGFNLPNAAVFKENVVESHLEPSQFVKPTNGINDEPLESPRRNYASKECGAKVIFANDEAENKNAVLNDKERDDYMRNPCDRAQNKFLIVELCENIQPTMLEIANFELFSSSPKEIRFSISERYPTLEWQVVGEFEAQDNREFQSFPTLPTGAYAKFIKLELVSHHGREHYCTLSCLRVYGTSMVDEYEAEAAGIETPVIIPPIQLPIPALEQDFQWSLPIKKPSLTLPCYQCPSTQTNTSLWLCHLLNVGYSNVVSQHIKQSNRSVKSNSSRVKPYRQNVNMTGVGTEVCSLKDNLFSNTSEAKLDGKFSTPNDDNPKDPVIIEAPKAINPPPTAQIPAATAPSIAPAGEVLSAPSITPVPVVIPLNNAPILQQQQQANNNQPKAVFNKANDRVVQNPLPGTSSSHKESVFMKMNKRLSAIESNMSLGNDMLITTLAEINRRHEAQKEEFVKQHERVLKGSQEHAARNSRAIQNIQNEILVMKQDTTNMRSTLVKLEEKSEGWRRTANKFRLENRRLKQDIKDLREVVDQLNRDFRHMANDRKESQPIYLP</sequence>
<protein>
    <submittedName>
        <fullName evidence="9">SUN domain-containing protein</fullName>
    </submittedName>
</protein>
<dbReference type="Pfam" id="PF07738">
    <property type="entry name" value="Sad1_UNC"/>
    <property type="match status" value="1"/>
</dbReference>
<keyword evidence="2" id="KW-0812">Transmembrane</keyword>
<dbReference type="GO" id="GO:0012505">
    <property type="term" value="C:endomembrane system"/>
    <property type="evidence" value="ECO:0007669"/>
    <property type="project" value="UniProtKB-SubCell"/>
</dbReference>
<evidence type="ECO:0000256" key="4">
    <source>
        <dbReference type="ARBA" id="ARBA00023136"/>
    </source>
</evidence>
<dbReference type="AlphaFoldDB" id="A0A915DY93"/>
<dbReference type="PANTHER" id="PTHR12953:SF0">
    <property type="entry name" value="SUN DOMAIN-CONTAINING OSSIFICATION FACTOR"/>
    <property type="match status" value="1"/>
</dbReference>
<accession>A0A915DY93</accession>
<feature type="coiled-coil region" evidence="5">
    <location>
        <begin position="584"/>
        <end position="618"/>
    </location>
</feature>
<feature type="signal peptide" evidence="6">
    <location>
        <begin position="1"/>
        <end position="29"/>
    </location>
</feature>
<dbReference type="InterPro" id="IPR045120">
    <property type="entry name" value="Suco/Slp1-like"/>
</dbReference>
<feature type="chain" id="PRO_5037962210" evidence="6">
    <location>
        <begin position="30"/>
        <end position="628"/>
    </location>
</feature>
<keyword evidence="6" id="KW-0732">Signal</keyword>
<feature type="domain" description="SUN" evidence="7">
    <location>
        <begin position="88"/>
        <end position="260"/>
    </location>
</feature>
<evidence type="ECO:0000256" key="5">
    <source>
        <dbReference type="SAM" id="Coils"/>
    </source>
</evidence>
<dbReference type="PROSITE" id="PS51469">
    <property type="entry name" value="SUN"/>
    <property type="match status" value="1"/>
</dbReference>
<dbReference type="InterPro" id="IPR012919">
    <property type="entry name" value="SUN_dom"/>
</dbReference>
<evidence type="ECO:0000313" key="8">
    <source>
        <dbReference type="Proteomes" id="UP000887574"/>
    </source>
</evidence>
<dbReference type="WBParaSite" id="jg2399">
    <property type="protein sequence ID" value="jg2399"/>
    <property type="gene ID" value="jg2399"/>
</dbReference>
<evidence type="ECO:0000256" key="6">
    <source>
        <dbReference type="SAM" id="SignalP"/>
    </source>
</evidence>
<evidence type="ECO:0000256" key="1">
    <source>
        <dbReference type="ARBA" id="ARBA00004308"/>
    </source>
</evidence>
<evidence type="ECO:0000256" key="3">
    <source>
        <dbReference type="ARBA" id="ARBA00022989"/>
    </source>
</evidence>
<evidence type="ECO:0000256" key="2">
    <source>
        <dbReference type="ARBA" id="ARBA00022692"/>
    </source>
</evidence>